<keyword evidence="2" id="KW-0808">Transferase</keyword>
<evidence type="ECO:0000256" key="13">
    <source>
        <dbReference type="ARBA" id="ARBA00051693"/>
    </source>
</evidence>
<evidence type="ECO:0000256" key="8">
    <source>
        <dbReference type="ARBA" id="ARBA00023136"/>
    </source>
</evidence>
<evidence type="ECO:0000313" key="18">
    <source>
        <dbReference type="Proteomes" id="UP000280834"/>
    </source>
</evidence>
<dbReference type="SUPFAM" id="SSF56112">
    <property type="entry name" value="Protein kinase-like (PK-like)"/>
    <property type="match status" value="1"/>
</dbReference>
<dbReference type="InterPro" id="IPR017441">
    <property type="entry name" value="Protein_kinase_ATP_BS"/>
</dbReference>
<evidence type="ECO:0000313" key="19">
    <source>
        <dbReference type="WBParaSite" id="BTMF_0000946501-mRNA-1"/>
    </source>
</evidence>
<sequence>MVLNIIVLDESSGKERDVTVDDIATVFLDTFLAAISPQQHFQHFRYEDEDGDLVAVRTNEELAVMLSSPKIRPLRIHLISEDESLLDGNLASIMPDMLKRLETIGFGYSGTVYKALDVEHDRIVALKCISVDGYAEHFVVARELQLLRKVFYACSPYIVNFFSAALLDGELCLCMEFMDGGSLDRYKKLPVSVLVPTAVSIICGLHYLWTHKVMHRDIKPSNILVNTHGDVKISDFGVSKELERSVACSFVGTSMYMAPERMQGGPYRICSDIWSFGLTICELVIGKFPLTLSPYKIVSNTMETVFDNNFDITDSFDVEHLPVDFVDVIRNCVIVDETKRWKHEELLHCSFVRLNIPTDLRPVAQFRHGQISKIMIHVSLLLTTYFIFCSTNNFVKIDERPLRDDDSFCGKADCPLYGSCLDCKFPECEYGTIITLNCTTKRQCVGQYTLQKEAKCRYCWQTDAVEHHCAPIRNCSTVATRLFRTTCQVHQWVICKGRRAFYKNMRCNWSSGYSWWKAMFLSVTLGGFGADRFYLGMWKSAIGKLFSFGGLGIWTFVDVVLIGVGYIGPADGSLYI</sequence>
<dbReference type="PROSITE" id="PS00107">
    <property type="entry name" value="PROTEIN_KINASE_ATP"/>
    <property type="match status" value="1"/>
</dbReference>
<dbReference type="WBParaSite" id="BTMF_0000946501-mRNA-1">
    <property type="protein sequence ID" value="BTMF_0000946501-mRNA-1"/>
    <property type="gene ID" value="BTMF_0000946501"/>
</dbReference>
<dbReference type="PANTHER" id="PTHR48013">
    <property type="entry name" value="DUAL SPECIFICITY MITOGEN-ACTIVATED PROTEIN KINASE KINASE 5-RELATED"/>
    <property type="match status" value="1"/>
</dbReference>
<keyword evidence="4 14" id="KW-0547">Nucleotide-binding</keyword>
<accession>A0A0R3QP30</accession>
<evidence type="ECO:0000259" key="16">
    <source>
        <dbReference type="PROSITE" id="PS50011"/>
    </source>
</evidence>
<name>A0A0R3QP30_9BILA</name>
<dbReference type="AlphaFoldDB" id="A0A0R3QP30"/>
<feature type="domain" description="Protein kinase" evidence="16">
    <location>
        <begin position="98"/>
        <end position="352"/>
    </location>
</feature>
<feature type="binding site" evidence="14">
    <location>
        <position position="127"/>
    </location>
    <ligand>
        <name>ATP</name>
        <dbReference type="ChEBI" id="CHEBI:30616"/>
    </ligand>
</feature>
<evidence type="ECO:0000256" key="10">
    <source>
        <dbReference type="ARBA" id="ARBA00038999"/>
    </source>
</evidence>
<proteinExistence type="inferred from homology"/>
<comment type="subcellular location">
    <subcellularLocation>
        <location evidence="1">Membrane</location>
        <topology evidence="1">Multi-pass membrane protein</topology>
    </subcellularLocation>
</comment>
<evidence type="ECO:0000256" key="7">
    <source>
        <dbReference type="ARBA" id="ARBA00022989"/>
    </source>
</evidence>
<evidence type="ECO:0000256" key="1">
    <source>
        <dbReference type="ARBA" id="ARBA00004141"/>
    </source>
</evidence>
<evidence type="ECO:0000256" key="15">
    <source>
        <dbReference type="SAM" id="Phobius"/>
    </source>
</evidence>
<dbReference type="Proteomes" id="UP000280834">
    <property type="component" value="Unassembled WGS sequence"/>
</dbReference>
<dbReference type="PROSITE" id="PS50011">
    <property type="entry name" value="PROTEIN_KINASE_DOM"/>
    <property type="match status" value="1"/>
</dbReference>
<keyword evidence="5" id="KW-0418">Kinase</keyword>
<dbReference type="Pfam" id="PF00069">
    <property type="entry name" value="Pkinase"/>
    <property type="match status" value="1"/>
</dbReference>
<feature type="transmembrane region" description="Helical" evidence="15">
    <location>
        <begin position="374"/>
        <end position="395"/>
    </location>
</feature>
<dbReference type="GO" id="GO:0004708">
    <property type="term" value="F:MAP kinase kinase activity"/>
    <property type="evidence" value="ECO:0007669"/>
    <property type="project" value="UniProtKB-EC"/>
</dbReference>
<dbReference type="PROSITE" id="PS00108">
    <property type="entry name" value="PROTEIN_KINASE_ST"/>
    <property type="match status" value="1"/>
</dbReference>
<evidence type="ECO:0000256" key="4">
    <source>
        <dbReference type="ARBA" id="ARBA00022741"/>
    </source>
</evidence>
<dbReference type="PANTHER" id="PTHR48013:SF9">
    <property type="entry name" value="DUAL SPECIFICITY MITOGEN-ACTIVATED PROTEIN KINASE KINASE 5"/>
    <property type="match status" value="1"/>
</dbReference>
<reference evidence="19" key="1">
    <citation type="submission" date="2017-02" db="UniProtKB">
        <authorList>
            <consortium name="WormBaseParasite"/>
        </authorList>
    </citation>
    <scope>IDENTIFICATION</scope>
</reference>
<dbReference type="GO" id="GO:0005524">
    <property type="term" value="F:ATP binding"/>
    <property type="evidence" value="ECO:0007669"/>
    <property type="project" value="UniProtKB-UniRule"/>
</dbReference>
<comment type="catalytic activity">
    <reaction evidence="13">
        <text>L-tyrosyl-[protein] + ATP = O-phospho-L-tyrosyl-[protein] + ADP + H(+)</text>
        <dbReference type="Rhea" id="RHEA:10596"/>
        <dbReference type="Rhea" id="RHEA-COMP:10136"/>
        <dbReference type="Rhea" id="RHEA-COMP:20101"/>
        <dbReference type="ChEBI" id="CHEBI:15378"/>
        <dbReference type="ChEBI" id="CHEBI:30616"/>
        <dbReference type="ChEBI" id="CHEBI:46858"/>
        <dbReference type="ChEBI" id="CHEBI:61978"/>
        <dbReference type="ChEBI" id="CHEBI:456216"/>
        <dbReference type="EC" id="2.7.12.2"/>
    </reaction>
</comment>
<dbReference type="Gene3D" id="3.30.200.20">
    <property type="entry name" value="Phosphorylase Kinase, domain 1"/>
    <property type="match status" value="1"/>
</dbReference>
<reference evidence="17 18" key="2">
    <citation type="submission" date="2018-11" db="EMBL/GenBank/DDBJ databases">
        <authorList>
            <consortium name="Pathogen Informatics"/>
        </authorList>
    </citation>
    <scope>NUCLEOTIDE SEQUENCE [LARGE SCALE GENOMIC DNA]</scope>
</reference>
<protein>
    <recommendedName>
        <fullName evidence="10">mitogen-activated protein kinase kinase</fullName>
        <ecNumber evidence="10">2.7.12.2</ecNumber>
    </recommendedName>
</protein>
<dbReference type="SUPFAM" id="SSF54277">
    <property type="entry name" value="CAD &amp; PB1 domains"/>
    <property type="match status" value="1"/>
</dbReference>
<dbReference type="InterPro" id="IPR007829">
    <property type="entry name" value="TM2"/>
</dbReference>
<dbReference type="STRING" id="42155.A0A0R3QP30"/>
<dbReference type="Gene3D" id="1.10.510.10">
    <property type="entry name" value="Transferase(Phosphotransferase) domain 1"/>
    <property type="match status" value="1"/>
</dbReference>
<evidence type="ECO:0000256" key="5">
    <source>
        <dbReference type="ARBA" id="ARBA00022777"/>
    </source>
</evidence>
<dbReference type="Gene3D" id="3.10.20.90">
    <property type="entry name" value="Phosphatidylinositol 3-kinase Catalytic Subunit, Chain A, domain 1"/>
    <property type="match status" value="1"/>
</dbReference>
<evidence type="ECO:0000256" key="2">
    <source>
        <dbReference type="ARBA" id="ARBA00022679"/>
    </source>
</evidence>
<evidence type="ECO:0000256" key="6">
    <source>
        <dbReference type="ARBA" id="ARBA00022840"/>
    </source>
</evidence>
<comment type="similarity">
    <text evidence="9">Belongs to the protein kinase superfamily. STE Ser/Thr protein kinase family. MAP kinase kinase subfamily.</text>
</comment>
<dbReference type="SMART" id="SM00220">
    <property type="entry name" value="S_TKc"/>
    <property type="match status" value="1"/>
</dbReference>
<organism evidence="19">
    <name type="scientific">Brugia timori</name>
    <dbReference type="NCBI Taxonomy" id="42155"/>
    <lineage>
        <taxon>Eukaryota</taxon>
        <taxon>Metazoa</taxon>
        <taxon>Ecdysozoa</taxon>
        <taxon>Nematoda</taxon>
        <taxon>Chromadorea</taxon>
        <taxon>Rhabditida</taxon>
        <taxon>Spirurina</taxon>
        <taxon>Spiruromorpha</taxon>
        <taxon>Filarioidea</taxon>
        <taxon>Onchocercidae</taxon>
        <taxon>Brugia</taxon>
    </lineage>
</organism>
<comment type="catalytic activity">
    <reaction evidence="11">
        <text>L-seryl-[protein] + ATP = O-phospho-L-seryl-[protein] + ADP + H(+)</text>
        <dbReference type="Rhea" id="RHEA:17989"/>
        <dbReference type="Rhea" id="RHEA-COMP:9863"/>
        <dbReference type="Rhea" id="RHEA-COMP:11604"/>
        <dbReference type="ChEBI" id="CHEBI:15378"/>
        <dbReference type="ChEBI" id="CHEBI:29999"/>
        <dbReference type="ChEBI" id="CHEBI:30616"/>
        <dbReference type="ChEBI" id="CHEBI:83421"/>
        <dbReference type="ChEBI" id="CHEBI:456216"/>
        <dbReference type="EC" id="2.7.12.2"/>
    </reaction>
</comment>
<feature type="transmembrane region" description="Helical" evidence="15">
    <location>
        <begin position="515"/>
        <end position="534"/>
    </location>
</feature>
<evidence type="ECO:0000256" key="3">
    <source>
        <dbReference type="ARBA" id="ARBA00022692"/>
    </source>
</evidence>
<dbReference type="InterPro" id="IPR011009">
    <property type="entry name" value="Kinase-like_dom_sf"/>
</dbReference>
<dbReference type="InterPro" id="IPR008271">
    <property type="entry name" value="Ser/Thr_kinase_AS"/>
</dbReference>
<evidence type="ECO:0000256" key="14">
    <source>
        <dbReference type="PROSITE-ProRule" id="PRU10141"/>
    </source>
</evidence>
<evidence type="ECO:0000256" key="9">
    <source>
        <dbReference type="ARBA" id="ARBA00038035"/>
    </source>
</evidence>
<evidence type="ECO:0000256" key="11">
    <source>
        <dbReference type="ARBA" id="ARBA00049014"/>
    </source>
</evidence>
<dbReference type="GO" id="GO:0016020">
    <property type="term" value="C:membrane"/>
    <property type="evidence" value="ECO:0007669"/>
    <property type="project" value="UniProtKB-SubCell"/>
</dbReference>
<dbReference type="Pfam" id="PF05154">
    <property type="entry name" value="TM2"/>
    <property type="match status" value="1"/>
</dbReference>
<keyword evidence="3 15" id="KW-0812">Transmembrane</keyword>
<feature type="transmembrane region" description="Helical" evidence="15">
    <location>
        <begin position="546"/>
        <end position="567"/>
    </location>
</feature>
<keyword evidence="18" id="KW-1185">Reference proteome</keyword>
<comment type="catalytic activity">
    <reaction evidence="12">
        <text>L-threonyl-[protein] + ATP = O-phospho-L-threonyl-[protein] + ADP + H(+)</text>
        <dbReference type="Rhea" id="RHEA:46608"/>
        <dbReference type="Rhea" id="RHEA-COMP:11060"/>
        <dbReference type="Rhea" id="RHEA-COMP:11605"/>
        <dbReference type="ChEBI" id="CHEBI:15378"/>
        <dbReference type="ChEBI" id="CHEBI:30013"/>
        <dbReference type="ChEBI" id="CHEBI:30616"/>
        <dbReference type="ChEBI" id="CHEBI:61977"/>
        <dbReference type="ChEBI" id="CHEBI:456216"/>
        <dbReference type="EC" id="2.7.12.2"/>
    </reaction>
</comment>
<dbReference type="EC" id="2.7.12.2" evidence="10"/>
<gene>
    <name evidence="17" type="ORF">BTMF_LOCUS7516</name>
</gene>
<keyword evidence="7 15" id="KW-1133">Transmembrane helix</keyword>
<evidence type="ECO:0000256" key="12">
    <source>
        <dbReference type="ARBA" id="ARBA00049299"/>
    </source>
</evidence>
<evidence type="ECO:0000313" key="17">
    <source>
        <dbReference type="EMBL" id="VDO24805.1"/>
    </source>
</evidence>
<dbReference type="InterPro" id="IPR000719">
    <property type="entry name" value="Prot_kinase_dom"/>
</dbReference>
<dbReference type="EMBL" id="UZAG01015976">
    <property type="protein sequence ID" value="VDO24805.1"/>
    <property type="molecule type" value="Genomic_DNA"/>
</dbReference>
<keyword evidence="8 15" id="KW-0472">Membrane</keyword>
<keyword evidence="6 14" id="KW-0067">ATP-binding</keyword>